<evidence type="ECO:0000313" key="4">
    <source>
        <dbReference type="EnsemblMetazoa" id="G26238.1:cds"/>
    </source>
</evidence>
<dbReference type="PANTHER" id="PTHR15427">
    <property type="entry name" value="EMILIN ELASTIN MICROFIBRIL INTERFACE-LOCATED PROTEIN ELASTIN MICROFIBRIL INTERFACER"/>
    <property type="match status" value="1"/>
</dbReference>
<evidence type="ECO:0000256" key="1">
    <source>
        <dbReference type="ARBA" id="ARBA00004613"/>
    </source>
</evidence>
<dbReference type="Gene3D" id="2.60.120.40">
    <property type="match status" value="1"/>
</dbReference>
<dbReference type="InterPro" id="IPR050392">
    <property type="entry name" value="Collagen/C1q_domain"/>
</dbReference>
<protein>
    <recommendedName>
        <fullName evidence="3">C1q domain-containing protein</fullName>
    </recommendedName>
</protein>
<dbReference type="GO" id="GO:0005581">
    <property type="term" value="C:collagen trimer"/>
    <property type="evidence" value="ECO:0007669"/>
    <property type="project" value="UniProtKB-KW"/>
</dbReference>
<dbReference type="AlphaFoldDB" id="A0A8W8L789"/>
<proteinExistence type="predicted"/>
<comment type="subcellular location">
    <subcellularLocation>
        <location evidence="1">Secreted</location>
    </subcellularLocation>
</comment>
<dbReference type="SUPFAM" id="SSF49842">
    <property type="entry name" value="TNF-like"/>
    <property type="match status" value="1"/>
</dbReference>
<evidence type="ECO:0000313" key="5">
    <source>
        <dbReference type="Proteomes" id="UP000005408"/>
    </source>
</evidence>
<dbReference type="PANTHER" id="PTHR15427:SF33">
    <property type="entry name" value="COLLAGEN IV NC1 DOMAIN-CONTAINING PROTEIN"/>
    <property type="match status" value="1"/>
</dbReference>
<reference evidence="4" key="1">
    <citation type="submission" date="2022-08" db="UniProtKB">
        <authorList>
            <consortium name="EnsemblMetazoa"/>
        </authorList>
    </citation>
    <scope>IDENTIFICATION</scope>
    <source>
        <strain evidence="4">05x7-T-G4-1.051#20</strain>
    </source>
</reference>
<dbReference type="Proteomes" id="UP000005408">
    <property type="component" value="Unassembled WGS sequence"/>
</dbReference>
<name>A0A8W8L789_MAGGI</name>
<evidence type="ECO:0000259" key="3">
    <source>
        <dbReference type="PROSITE" id="PS50871"/>
    </source>
</evidence>
<dbReference type="SMART" id="SM00110">
    <property type="entry name" value="C1Q"/>
    <property type="match status" value="1"/>
</dbReference>
<dbReference type="InterPro" id="IPR001073">
    <property type="entry name" value="C1q_dom"/>
</dbReference>
<dbReference type="Pfam" id="PF00386">
    <property type="entry name" value="C1q"/>
    <property type="match status" value="1"/>
</dbReference>
<evidence type="ECO:0000256" key="2">
    <source>
        <dbReference type="ARBA" id="ARBA00022525"/>
    </source>
</evidence>
<accession>A0A8W8L789</accession>
<feature type="domain" description="C1q" evidence="3">
    <location>
        <begin position="22"/>
        <end position="158"/>
    </location>
</feature>
<dbReference type="InterPro" id="IPR008983">
    <property type="entry name" value="Tumour_necrosis_fac-like_dom"/>
</dbReference>
<dbReference type="PROSITE" id="PS50871">
    <property type="entry name" value="C1Q"/>
    <property type="match status" value="1"/>
</dbReference>
<keyword evidence="2" id="KW-0964">Secreted</keyword>
<dbReference type="EnsemblMetazoa" id="G26238.1">
    <property type="protein sequence ID" value="G26238.1:cds"/>
    <property type="gene ID" value="G26238"/>
</dbReference>
<sequence length="158" mass="17304">MSQSLGLDVTKLKASLLKLQTDAAYTVAFSAGANGGLYNTAQTVMFQNTLYAVGGGYDRRTGVFTVPKSGLYIIFCNVVADRYGNFTATIMINGSERAGVMVYYGFHSYSYAYHTGSNLIVQQLQVNDRVWIQTVIGGRVYSVNKDTIFTVVMIKSSE</sequence>
<organism evidence="4 5">
    <name type="scientific">Magallana gigas</name>
    <name type="common">Pacific oyster</name>
    <name type="synonym">Crassostrea gigas</name>
    <dbReference type="NCBI Taxonomy" id="29159"/>
    <lineage>
        <taxon>Eukaryota</taxon>
        <taxon>Metazoa</taxon>
        <taxon>Spiralia</taxon>
        <taxon>Lophotrochozoa</taxon>
        <taxon>Mollusca</taxon>
        <taxon>Bivalvia</taxon>
        <taxon>Autobranchia</taxon>
        <taxon>Pteriomorphia</taxon>
        <taxon>Ostreida</taxon>
        <taxon>Ostreoidea</taxon>
        <taxon>Ostreidae</taxon>
        <taxon>Magallana</taxon>
    </lineage>
</organism>
<keyword evidence="5" id="KW-1185">Reference proteome</keyword>